<evidence type="ECO:0000313" key="1">
    <source>
        <dbReference type="EMBL" id="ODN76558.1"/>
    </source>
</evidence>
<gene>
    <name evidence="1" type="ORF">L202_05220</name>
</gene>
<sequence>MALAASVTPVNPRVPYSAISASTSSIRHHSLHFSPLLPRTPSLPPHMPRPATPPLPPPPVTVVISEVTIHRSTRHRSRIYLLYHYLHPEKKHSTTSRWDSFSKFLIPAIRGFWASTPARPLLHYKERVIALLPPTEA</sequence>
<dbReference type="GeneID" id="30156529"/>
<proteinExistence type="predicted"/>
<organism evidence="1 2">
    <name type="scientific">Cryptococcus amylolentus CBS 6039</name>
    <dbReference type="NCBI Taxonomy" id="1295533"/>
    <lineage>
        <taxon>Eukaryota</taxon>
        <taxon>Fungi</taxon>
        <taxon>Dikarya</taxon>
        <taxon>Basidiomycota</taxon>
        <taxon>Agaricomycotina</taxon>
        <taxon>Tremellomycetes</taxon>
        <taxon>Tremellales</taxon>
        <taxon>Cryptococcaceae</taxon>
        <taxon>Cryptococcus</taxon>
    </lineage>
</organism>
<dbReference type="RefSeq" id="XP_018991932.1">
    <property type="nucleotide sequence ID" value="XM_019139441.1"/>
</dbReference>
<reference evidence="1 2" key="1">
    <citation type="submission" date="2016-06" db="EMBL/GenBank/DDBJ databases">
        <title>Evolution of pathogenesis and genome organization in the Tremellales.</title>
        <authorList>
            <person name="Cuomo C."/>
            <person name="Litvintseva A."/>
            <person name="Heitman J."/>
            <person name="Chen Y."/>
            <person name="Sun S."/>
            <person name="Springer D."/>
            <person name="Dromer F."/>
            <person name="Young S."/>
            <person name="Zeng Q."/>
            <person name="Chapman S."/>
            <person name="Gujja S."/>
            <person name="Saif S."/>
            <person name="Birren B."/>
        </authorList>
    </citation>
    <scope>NUCLEOTIDE SEQUENCE [LARGE SCALE GENOMIC DNA]</scope>
    <source>
        <strain evidence="1 2">CBS 6039</strain>
    </source>
</reference>
<accession>A0A1E3HJN5</accession>
<name>A0A1E3HJN5_9TREE</name>
<comment type="caution">
    <text evidence="1">The sequence shown here is derived from an EMBL/GenBank/DDBJ whole genome shotgun (WGS) entry which is preliminary data.</text>
</comment>
<dbReference type="AlphaFoldDB" id="A0A1E3HJN5"/>
<evidence type="ECO:0000313" key="2">
    <source>
        <dbReference type="Proteomes" id="UP000094065"/>
    </source>
</evidence>
<dbReference type="Proteomes" id="UP000094065">
    <property type="component" value="Unassembled WGS sequence"/>
</dbReference>
<protein>
    <submittedName>
        <fullName evidence="1">Uncharacterized protein</fullName>
    </submittedName>
</protein>
<keyword evidence="2" id="KW-1185">Reference proteome</keyword>
<dbReference type="EMBL" id="AWGJ01000008">
    <property type="protein sequence ID" value="ODN76558.1"/>
    <property type="molecule type" value="Genomic_DNA"/>
</dbReference>